<sequence>MKKQAKVIISMAVIAIAIVIFWPSAPKQNCLQSTDAEVQEKVKNAFVSMLPRWPSAQEQIGTSAPSFSWGKIPRGANPGKDDTLMVPFTASGPEKSHGYTGIYVCDTGHIEFSVD</sequence>
<dbReference type="EMBL" id="JTBC02000011">
    <property type="protein sequence ID" value="PNO64565.1"/>
    <property type="molecule type" value="Genomic_DNA"/>
</dbReference>
<comment type="caution">
    <text evidence="2">Lacks conserved residue(s) required for the propagation of feature annotation.</text>
</comment>
<gene>
    <name evidence="4" type="ORF">MC70_020175</name>
</gene>
<accession>A0AAP8TNL5</accession>
<keyword evidence="3" id="KW-0812">Transmembrane</keyword>
<dbReference type="InterPro" id="IPR025603">
    <property type="entry name" value="YebF/ColM_immunity"/>
</dbReference>
<reference evidence="5" key="1">
    <citation type="submission" date="2017-12" db="EMBL/GenBank/DDBJ databases">
        <title>FDA dAtabase for Regulatory Grade micrObial Sequences (FDA-ARGOS): Supporting development and validation of Infectious Disease Dx tests.</title>
        <authorList>
            <person name="Campos J."/>
            <person name="Goldberg B."/>
            <person name="Tallon L."/>
            <person name="Sadzewicz L."/>
            <person name="Sengamalay N."/>
            <person name="Ott S."/>
            <person name="Godinez A."/>
            <person name="Nagaraj S."/>
            <person name="Vavikolanu K."/>
            <person name="Vyas G."/>
            <person name="Nadendla S."/>
            <person name="Aluvathingal J."/>
            <person name="Geyer C."/>
            <person name="Nandy P."/>
            <person name="Hobson J."/>
            <person name="Sichtig H."/>
        </authorList>
    </citation>
    <scope>NUCLEOTIDE SEQUENCE [LARGE SCALE GENOMIC DNA]</scope>
    <source>
        <strain evidence="5">FDAARGOS_79</strain>
    </source>
</reference>
<proteinExistence type="predicted"/>
<evidence type="ECO:0000256" key="1">
    <source>
        <dbReference type="ARBA" id="ARBA00023157"/>
    </source>
</evidence>
<name>A0AAP8TNL5_SERMA</name>
<dbReference type="RefSeq" id="WP_102985277.1">
    <property type="nucleotide sequence ID" value="NZ_JTBC02000011.1"/>
</dbReference>
<dbReference type="PROSITE" id="PS51979">
    <property type="entry name" value="YEBF_CMI"/>
    <property type="match status" value="1"/>
</dbReference>
<keyword evidence="1" id="KW-1015">Disulfide bond</keyword>
<keyword evidence="3" id="KW-0472">Membrane</keyword>
<protein>
    <submittedName>
        <fullName evidence="4">Uncharacterized protein</fullName>
    </submittedName>
</protein>
<organism evidence="4 5">
    <name type="scientific">Serratia marcescens</name>
    <dbReference type="NCBI Taxonomy" id="615"/>
    <lineage>
        <taxon>Bacteria</taxon>
        <taxon>Pseudomonadati</taxon>
        <taxon>Pseudomonadota</taxon>
        <taxon>Gammaproteobacteria</taxon>
        <taxon>Enterobacterales</taxon>
        <taxon>Yersiniaceae</taxon>
        <taxon>Serratia</taxon>
    </lineage>
</organism>
<comment type="caution">
    <text evidence="4">The sequence shown here is derived from an EMBL/GenBank/DDBJ whole genome shotgun (WGS) entry which is preliminary data.</text>
</comment>
<feature type="transmembrane region" description="Helical" evidence="3">
    <location>
        <begin position="7"/>
        <end position="25"/>
    </location>
</feature>
<evidence type="ECO:0000256" key="2">
    <source>
        <dbReference type="PROSITE-ProRule" id="PRU01323"/>
    </source>
</evidence>
<dbReference type="InterPro" id="IPR038703">
    <property type="entry name" value="YebF/Cmi_sf"/>
</dbReference>
<evidence type="ECO:0000313" key="5">
    <source>
        <dbReference type="Proteomes" id="UP000030378"/>
    </source>
</evidence>
<keyword evidence="3" id="KW-1133">Transmembrane helix</keyword>
<dbReference type="AlphaFoldDB" id="A0AAP8TNL5"/>
<dbReference type="Proteomes" id="UP000030378">
    <property type="component" value="Unassembled WGS sequence"/>
</dbReference>
<dbReference type="Gene3D" id="3.10.450.300">
    <property type="entry name" value="YebF/Colicin-M immunity protein"/>
    <property type="match status" value="1"/>
</dbReference>
<evidence type="ECO:0000256" key="3">
    <source>
        <dbReference type="SAM" id="Phobius"/>
    </source>
</evidence>
<evidence type="ECO:0000313" key="4">
    <source>
        <dbReference type="EMBL" id="PNO64565.1"/>
    </source>
</evidence>